<dbReference type="InterPro" id="IPR003709">
    <property type="entry name" value="VanY-like_core_dom"/>
</dbReference>
<sequence>MNKIITFPYKKIIIATSILFCLLFFYTPAEALNIDKSIKIDGATLHEYTSSCANADSLIPASFDWTKPASDTSNNTWSKKHLFLGEHDYFLSKRGIIVPDDINKKVDAVYIYFHGLGWWDHTPQSLCSEYKLCKSAKVLKDNGTNAVILVPQNVNSGSKVQQLKKSEVDCFMNEANKIIKDKLNLDISQSSLIVSGHSAGGQFVNQVTKLGYEVKASLFFDACYGDDKIPGDAWCVNTIKRANSGYVFMYGNGQELNNAMTATKYAAPEKARVIKLNIPGHKAVLTYCFPDHVTNDLCGGNGTLMQAGKESIGGVVSEIDMITLKPQPKINIPGLNFTQENLYYQADKYGNEFISVPYLGEYLAAIYKYGVAIMSIIAVVMIINAGFEIIISGGNSEKISEAKKGLLNAIMGLLLAVGSYTIMYVINPELVKFKNLRVATYTAVSLGYTLESEYIEPGDELNKKESSRLCTTPESCKPICDNKAKWSEYRLAHIPDVKESVILVDEIKKQNIKGVKVLETKTRVLPSLINPLKKAGQLAASQGLEITVMSGFRTLERQIYLACDKLSRGVMDSKLIAWPGGSKHGTGSSIDIQLTGATIIDGKLETGPSSPDNSNIQNNDEYLKFNRLLAEIMYKVGWKRLKTEVWHFEYPNSPLEDSRTTSCFEKSCK</sequence>
<gene>
    <name evidence="3" type="ORF">COX81_02760</name>
</gene>
<evidence type="ECO:0000313" key="3">
    <source>
        <dbReference type="EMBL" id="PIZ94739.1"/>
    </source>
</evidence>
<evidence type="ECO:0000256" key="1">
    <source>
        <dbReference type="SAM" id="Phobius"/>
    </source>
</evidence>
<comment type="caution">
    <text evidence="3">The sequence shown here is derived from an EMBL/GenBank/DDBJ whole genome shotgun (WGS) entry which is preliminary data.</text>
</comment>
<reference evidence="4" key="1">
    <citation type="submission" date="2017-09" db="EMBL/GenBank/DDBJ databases">
        <title>Depth-based differentiation of microbial function through sediment-hosted aquifers and enrichment of novel symbionts in the deep terrestrial subsurface.</title>
        <authorList>
            <person name="Probst A.J."/>
            <person name="Ladd B."/>
            <person name="Jarett J.K."/>
            <person name="Geller-Mcgrath D.E."/>
            <person name="Sieber C.M.K."/>
            <person name="Emerson J.B."/>
            <person name="Anantharaman K."/>
            <person name="Thomas B.C."/>
            <person name="Malmstrom R."/>
            <person name="Stieglmeier M."/>
            <person name="Klingl A."/>
            <person name="Woyke T."/>
            <person name="Ryan C.M."/>
            <person name="Banfield J.F."/>
        </authorList>
    </citation>
    <scope>NUCLEOTIDE SEQUENCE [LARGE SCALE GENOMIC DNA]</scope>
</reference>
<dbReference type="Pfam" id="PF02557">
    <property type="entry name" value="VanY"/>
    <property type="match status" value="1"/>
</dbReference>
<dbReference type="GO" id="GO:0006508">
    <property type="term" value="P:proteolysis"/>
    <property type="evidence" value="ECO:0007669"/>
    <property type="project" value="InterPro"/>
</dbReference>
<dbReference type="CDD" id="cd14814">
    <property type="entry name" value="Peptidase_M15"/>
    <property type="match status" value="1"/>
</dbReference>
<organism evidence="3 4">
    <name type="scientific">Candidatus Magasanikbacteria bacterium CG_4_10_14_0_2_um_filter_37_12</name>
    <dbReference type="NCBI Taxonomy" id="1974637"/>
    <lineage>
        <taxon>Bacteria</taxon>
        <taxon>Candidatus Magasanikiibacteriota</taxon>
    </lineage>
</organism>
<evidence type="ECO:0000313" key="4">
    <source>
        <dbReference type="Proteomes" id="UP000228568"/>
    </source>
</evidence>
<feature type="domain" description="D-alanyl-D-alanine carboxypeptidase-like core" evidence="2">
    <location>
        <begin position="530"/>
        <end position="650"/>
    </location>
</feature>
<feature type="transmembrane region" description="Helical" evidence="1">
    <location>
        <begin position="369"/>
        <end position="393"/>
    </location>
</feature>
<dbReference type="EMBL" id="PFPK01000033">
    <property type="protein sequence ID" value="PIZ94739.1"/>
    <property type="molecule type" value="Genomic_DNA"/>
</dbReference>
<dbReference type="InterPro" id="IPR009045">
    <property type="entry name" value="Zn_M74/Hedgehog-like"/>
</dbReference>
<dbReference type="SUPFAM" id="SSF55166">
    <property type="entry name" value="Hedgehog/DD-peptidase"/>
    <property type="match status" value="1"/>
</dbReference>
<name>A0A2M7V7M3_9BACT</name>
<feature type="transmembrane region" description="Helical" evidence="1">
    <location>
        <begin position="405"/>
        <end position="426"/>
    </location>
</feature>
<protein>
    <recommendedName>
        <fullName evidence="2">D-alanyl-D-alanine carboxypeptidase-like core domain-containing protein</fullName>
    </recommendedName>
</protein>
<keyword evidence="1" id="KW-0472">Membrane</keyword>
<dbReference type="Proteomes" id="UP000228568">
    <property type="component" value="Unassembled WGS sequence"/>
</dbReference>
<dbReference type="Gene3D" id="3.30.1380.10">
    <property type="match status" value="1"/>
</dbReference>
<dbReference type="AlphaFoldDB" id="A0A2M7V7M3"/>
<accession>A0A2M7V7M3</accession>
<keyword evidence="1" id="KW-1133">Transmembrane helix</keyword>
<proteinExistence type="predicted"/>
<keyword evidence="1" id="KW-0812">Transmembrane</keyword>
<dbReference type="GO" id="GO:0008233">
    <property type="term" value="F:peptidase activity"/>
    <property type="evidence" value="ECO:0007669"/>
    <property type="project" value="InterPro"/>
</dbReference>
<evidence type="ECO:0000259" key="2">
    <source>
        <dbReference type="Pfam" id="PF02557"/>
    </source>
</evidence>